<comment type="caution">
    <text evidence="3">The sequence shown here is derived from an EMBL/GenBank/DDBJ whole genome shotgun (WGS) entry which is preliminary data.</text>
</comment>
<comment type="similarity">
    <text evidence="1">Belongs to the enoyl-CoA hydratase/isomerase family.</text>
</comment>
<dbReference type="PANTHER" id="PTHR11941:SF130">
    <property type="entry name" value="ENOYL-COA HYDRATASE ECHA12-RELATED"/>
    <property type="match status" value="1"/>
</dbReference>
<dbReference type="InterPro" id="IPR001753">
    <property type="entry name" value="Enoyl-CoA_hydra/iso"/>
</dbReference>
<dbReference type="Pfam" id="PF00378">
    <property type="entry name" value="ECH_1"/>
    <property type="match status" value="1"/>
</dbReference>
<dbReference type="PANTHER" id="PTHR11941">
    <property type="entry name" value="ENOYL-COA HYDRATASE-RELATED"/>
    <property type="match status" value="1"/>
</dbReference>
<evidence type="ECO:0000313" key="3">
    <source>
        <dbReference type="EMBL" id="GAA1105424.1"/>
    </source>
</evidence>
<dbReference type="InterPro" id="IPR014748">
    <property type="entry name" value="Enoyl-CoA_hydra_C"/>
</dbReference>
<dbReference type="EMBL" id="BAAALG010000011">
    <property type="protein sequence ID" value="GAA1105424.1"/>
    <property type="molecule type" value="Genomic_DNA"/>
</dbReference>
<reference evidence="3 4" key="1">
    <citation type="journal article" date="2019" name="Int. J. Syst. Evol. Microbiol.">
        <title>The Global Catalogue of Microorganisms (GCM) 10K type strain sequencing project: providing services to taxonomists for standard genome sequencing and annotation.</title>
        <authorList>
            <consortium name="The Broad Institute Genomics Platform"/>
            <consortium name="The Broad Institute Genome Sequencing Center for Infectious Disease"/>
            <person name="Wu L."/>
            <person name="Ma J."/>
        </authorList>
    </citation>
    <scope>NUCLEOTIDE SEQUENCE [LARGE SCALE GENOMIC DNA]</scope>
    <source>
        <strain evidence="3 4">JCM 13008</strain>
    </source>
</reference>
<keyword evidence="4" id="KW-1185">Reference proteome</keyword>
<evidence type="ECO:0000256" key="2">
    <source>
        <dbReference type="ARBA" id="ARBA00023239"/>
    </source>
</evidence>
<gene>
    <name evidence="3" type="ORF">GCM10009668_26040</name>
</gene>
<dbReference type="InterPro" id="IPR029045">
    <property type="entry name" value="ClpP/crotonase-like_dom_sf"/>
</dbReference>
<keyword evidence="2" id="KW-0456">Lyase</keyword>
<name>A0ABN1TWB4_9ACTN</name>
<dbReference type="Gene3D" id="1.10.12.10">
    <property type="entry name" value="Lyase 2-enoyl-coa Hydratase, Chain A, domain 2"/>
    <property type="match status" value="1"/>
</dbReference>
<evidence type="ECO:0000313" key="4">
    <source>
        <dbReference type="Proteomes" id="UP001501581"/>
    </source>
</evidence>
<accession>A0ABN1TWB4</accession>
<dbReference type="SUPFAM" id="SSF52096">
    <property type="entry name" value="ClpP/crotonase"/>
    <property type="match status" value="1"/>
</dbReference>
<proteinExistence type="inferred from homology"/>
<dbReference type="Proteomes" id="UP001501581">
    <property type="component" value="Unassembled WGS sequence"/>
</dbReference>
<organism evidence="3 4">
    <name type="scientific">Nocardioides dubius</name>
    <dbReference type="NCBI Taxonomy" id="317019"/>
    <lineage>
        <taxon>Bacteria</taxon>
        <taxon>Bacillati</taxon>
        <taxon>Actinomycetota</taxon>
        <taxon>Actinomycetes</taxon>
        <taxon>Propionibacteriales</taxon>
        <taxon>Nocardioidaceae</taxon>
        <taxon>Nocardioides</taxon>
    </lineage>
</organism>
<protein>
    <submittedName>
        <fullName evidence="3">Enoyl-CoA hydratase-related protein</fullName>
    </submittedName>
</protein>
<dbReference type="CDD" id="cd06558">
    <property type="entry name" value="crotonase-like"/>
    <property type="match status" value="1"/>
</dbReference>
<evidence type="ECO:0000256" key="1">
    <source>
        <dbReference type="ARBA" id="ARBA00005254"/>
    </source>
</evidence>
<dbReference type="Gene3D" id="3.90.226.10">
    <property type="entry name" value="2-enoyl-CoA Hydratase, Chain A, domain 1"/>
    <property type="match status" value="1"/>
</dbReference>
<sequence length="268" mass="29101">MSTTVEVTEPVAGVRVLRLNRPDRMNTLNAELVDTLHARLAEIARDRDCRVVVLTGAGRAFCAGLDLEGYGDPERIETMGFTLGTLDRQRLIAGLVERLHTLPQPVIAAVNGPAAGGGLALVCASDIRIAATGTAFAVGFIRAGYSACDIGLSWLLPRIVGAGPAHELMLTGRRFDAEEAHRMQLLTQVVPEPELLATALAKAGEILRNPPASVELTKQGMWLALEMPSLRAAIELENRQQVLTALTEDQPEAMRAFLDKRDPDYRYR</sequence>